<dbReference type="EMBL" id="JARKIE010000034">
    <property type="protein sequence ID" value="KAJ7696529.1"/>
    <property type="molecule type" value="Genomic_DNA"/>
</dbReference>
<protein>
    <recommendedName>
        <fullName evidence="3">C3H1-type domain-containing protein</fullName>
    </recommendedName>
</protein>
<evidence type="ECO:0000313" key="2">
    <source>
        <dbReference type="Proteomes" id="UP001221757"/>
    </source>
</evidence>
<accession>A0AAD7GLG6</accession>
<dbReference type="AlphaFoldDB" id="A0AAD7GLG6"/>
<reference evidence="1" key="1">
    <citation type="submission" date="2023-03" db="EMBL/GenBank/DDBJ databases">
        <title>Massive genome expansion in bonnet fungi (Mycena s.s.) driven by repeated elements and novel gene families across ecological guilds.</title>
        <authorList>
            <consortium name="Lawrence Berkeley National Laboratory"/>
            <person name="Harder C.B."/>
            <person name="Miyauchi S."/>
            <person name="Viragh M."/>
            <person name="Kuo A."/>
            <person name="Thoen E."/>
            <person name="Andreopoulos B."/>
            <person name="Lu D."/>
            <person name="Skrede I."/>
            <person name="Drula E."/>
            <person name="Henrissat B."/>
            <person name="Morin E."/>
            <person name="Kohler A."/>
            <person name="Barry K."/>
            <person name="LaButti K."/>
            <person name="Morin E."/>
            <person name="Salamov A."/>
            <person name="Lipzen A."/>
            <person name="Mereny Z."/>
            <person name="Hegedus B."/>
            <person name="Baldrian P."/>
            <person name="Stursova M."/>
            <person name="Weitz H."/>
            <person name="Taylor A."/>
            <person name="Grigoriev I.V."/>
            <person name="Nagy L.G."/>
            <person name="Martin F."/>
            <person name="Kauserud H."/>
        </authorList>
    </citation>
    <scope>NUCLEOTIDE SEQUENCE</scope>
    <source>
        <strain evidence="1">CBHHK067</strain>
    </source>
</reference>
<dbReference type="Proteomes" id="UP001221757">
    <property type="component" value="Unassembled WGS sequence"/>
</dbReference>
<evidence type="ECO:0000313" key="1">
    <source>
        <dbReference type="EMBL" id="KAJ7696529.1"/>
    </source>
</evidence>
<sequence>MTDTEDATAAAAKTAQAMADMAKTLAALTEELAKRPAVNALEHFVGLPANPLAFPPGANGAYPVLVTPVLHPHLLPDVIAQIRKFEFPPTLLGRLLKTHSVTPPAPLLLVLGPNGEAQFMPQTSVTGASALLREVPDVLTFVEAWMIFVSILQNEHLLLPVAQALTAYLNNVIAIARVYPWAAVLDYHVAFLQARAIDPFFNPIKWMKSDPHLHTMHLLTPSITLPTTPAAPAASSSDDRANPSPAVIAKMAGQICYYWNDSGCGGPGAGCYRRHICRLCRALSHTEKACPTRVTLTPVALPAP</sequence>
<evidence type="ECO:0008006" key="3">
    <source>
        <dbReference type="Google" id="ProtNLM"/>
    </source>
</evidence>
<organism evidence="1 2">
    <name type="scientific">Mycena rosella</name>
    <name type="common">Pink bonnet</name>
    <name type="synonym">Agaricus rosellus</name>
    <dbReference type="NCBI Taxonomy" id="1033263"/>
    <lineage>
        <taxon>Eukaryota</taxon>
        <taxon>Fungi</taxon>
        <taxon>Dikarya</taxon>
        <taxon>Basidiomycota</taxon>
        <taxon>Agaricomycotina</taxon>
        <taxon>Agaricomycetes</taxon>
        <taxon>Agaricomycetidae</taxon>
        <taxon>Agaricales</taxon>
        <taxon>Marasmiineae</taxon>
        <taxon>Mycenaceae</taxon>
        <taxon>Mycena</taxon>
    </lineage>
</organism>
<comment type="caution">
    <text evidence="1">The sequence shown here is derived from an EMBL/GenBank/DDBJ whole genome shotgun (WGS) entry which is preliminary data.</text>
</comment>
<keyword evidence="2" id="KW-1185">Reference proteome</keyword>
<proteinExistence type="predicted"/>
<gene>
    <name evidence="1" type="ORF">B0H17DRAFT_1268699</name>
</gene>
<name>A0AAD7GLG6_MYCRO</name>